<comment type="caution">
    <text evidence="2">The sequence shown here is derived from an EMBL/GenBank/DDBJ whole genome shotgun (WGS) entry which is preliminary data.</text>
</comment>
<dbReference type="EMBL" id="JBGBPQ010000020">
    <property type="protein sequence ID" value="KAL1504153.1"/>
    <property type="molecule type" value="Genomic_DNA"/>
</dbReference>
<evidence type="ECO:0000256" key="1">
    <source>
        <dbReference type="SAM" id="SignalP"/>
    </source>
</evidence>
<accession>A0AB34IRF3</accession>
<reference evidence="2 3" key="1">
    <citation type="journal article" date="2024" name="Science">
        <title>Giant polyketide synthase enzymes in the biosynthesis of giant marine polyether toxins.</title>
        <authorList>
            <person name="Fallon T.R."/>
            <person name="Shende V.V."/>
            <person name="Wierzbicki I.H."/>
            <person name="Pendleton A.L."/>
            <person name="Watervoot N.F."/>
            <person name="Auber R.P."/>
            <person name="Gonzalez D.J."/>
            <person name="Wisecaver J.H."/>
            <person name="Moore B.S."/>
        </authorList>
    </citation>
    <scope>NUCLEOTIDE SEQUENCE [LARGE SCALE GENOMIC DNA]</scope>
    <source>
        <strain evidence="2 3">12B1</strain>
    </source>
</reference>
<dbReference type="Proteomes" id="UP001515480">
    <property type="component" value="Unassembled WGS sequence"/>
</dbReference>
<evidence type="ECO:0000313" key="3">
    <source>
        <dbReference type="Proteomes" id="UP001515480"/>
    </source>
</evidence>
<name>A0AB34IRF3_PRYPA</name>
<sequence>MLLPTYTIIFPLLPPQTAAAEVVSPSLVRAWDYRYRASSPHAATGAELDGLMGTDFVLLANLEDAPCGFGPRAIRDALLPNNPRRALLRPVLLTSDHRRTTAFIFRHAGQMLCSAPLTAEGKAWLLGFDLPSGCTDFTLIGHAEAHDDCGTVSLASARDALLGGHHNPRRALLRPLLLHSDTRRCTHFFLITPQDGFLCSKHLTSADLAWVERTAGLRRGTLFQALRQMSADPPSATELPWHPVARYNAMAKSCRLPRGAKSVAHLRHLRTSDPTSRLHGWLDWRAEYARIAASPLARLQRRAEIDRAMRAHRLAVRQDALIAGQAKEDGCLPKEKSGVGQAKEDGCLPKEKSVHGYVREERTSGNSVIAYLEPHESGKGPPSPSSVLESFHPAMVEWSLESNFELHSQSWSES</sequence>
<evidence type="ECO:0000313" key="2">
    <source>
        <dbReference type="EMBL" id="KAL1504153.1"/>
    </source>
</evidence>
<feature type="signal peptide" evidence="1">
    <location>
        <begin position="1"/>
        <end position="19"/>
    </location>
</feature>
<keyword evidence="3" id="KW-1185">Reference proteome</keyword>
<dbReference type="AlphaFoldDB" id="A0AB34IRF3"/>
<proteinExistence type="predicted"/>
<keyword evidence="1" id="KW-0732">Signal</keyword>
<protein>
    <submittedName>
        <fullName evidence="2">Uncharacterized protein</fullName>
    </submittedName>
</protein>
<feature type="chain" id="PRO_5044232882" evidence="1">
    <location>
        <begin position="20"/>
        <end position="414"/>
    </location>
</feature>
<gene>
    <name evidence="2" type="ORF">AB1Y20_010562</name>
</gene>
<organism evidence="2 3">
    <name type="scientific">Prymnesium parvum</name>
    <name type="common">Toxic golden alga</name>
    <dbReference type="NCBI Taxonomy" id="97485"/>
    <lineage>
        <taxon>Eukaryota</taxon>
        <taxon>Haptista</taxon>
        <taxon>Haptophyta</taxon>
        <taxon>Prymnesiophyceae</taxon>
        <taxon>Prymnesiales</taxon>
        <taxon>Prymnesiaceae</taxon>
        <taxon>Prymnesium</taxon>
    </lineage>
</organism>